<evidence type="ECO:0000313" key="3">
    <source>
        <dbReference type="Proteomes" id="UP000077266"/>
    </source>
</evidence>
<name>A0A165Q3J3_EXIGL</name>
<feature type="region of interest" description="Disordered" evidence="1">
    <location>
        <begin position="57"/>
        <end position="77"/>
    </location>
</feature>
<organism evidence="2 3">
    <name type="scientific">Exidia glandulosa HHB12029</name>
    <dbReference type="NCBI Taxonomy" id="1314781"/>
    <lineage>
        <taxon>Eukaryota</taxon>
        <taxon>Fungi</taxon>
        <taxon>Dikarya</taxon>
        <taxon>Basidiomycota</taxon>
        <taxon>Agaricomycotina</taxon>
        <taxon>Agaricomycetes</taxon>
        <taxon>Auriculariales</taxon>
        <taxon>Exidiaceae</taxon>
        <taxon>Exidia</taxon>
    </lineage>
</organism>
<evidence type="ECO:0000313" key="2">
    <source>
        <dbReference type="EMBL" id="KZW03031.1"/>
    </source>
</evidence>
<dbReference type="EMBL" id="KV425885">
    <property type="protein sequence ID" value="KZW03031.1"/>
    <property type="molecule type" value="Genomic_DNA"/>
</dbReference>
<accession>A0A165Q3J3</accession>
<dbReference type="Proteomes" id="UP000077266">
    <property type="component" value="Unassembled WGS sequence"/>
</dbReference>
<proteinExistence type="predicted"/>
<keyword evidence="3" id="KW-1185">Reference proteome</keyword>
<gene>
    <name evidence="2" type="ORF">EXIGLDRAFT_318904</name>
</gene>
<dbReference type="InParanoid" id="A0A165Q3J3"/>
<sequence>MGGNLPRHPGETCAPRLRGRGPKLDILIRGAHATQRPARTARLYSTPEGKRYTVARSMERKGRCPRSREQDSARAQGRVIGHRAVHGRDSAHLPSARTQCEGHPVVGCEHKAGLPRTAGHSADAASMQARRRRRPEESKGEPSTTNISCFPPTRPARRRRRQ</sequence>
<feature type="compositionally biased region" description="Basic and acidic residues" evidence="1">
    <location>
        <begin position="57"/>
        <end position="72"/>
    </location>
</feature>
<evidence type="ECO:0000256" key="1">
    <source>
        <dbReference type="SAM" id="MobiDB-lite"/>
    </source>
</evidence>
<feature type="region of interest" description="Disordered" evidence="1">
    <location>
        <begin position="110"/>
        <end position="162"/>
    </location>
</feature>
<reference evidence="2 3" key="1">
    <citation type="journal article" date="2016" name="Mol. Biol. Evol.">
        <title>Comparative Genomics of Early-Diverging Mushroom-Forming Fungi Provides Insights into the Origins of Lignocellulose Decay Capabilities.</title>
        <authorList>
            <person name="Nagy L.G."/>
            <person name="Riley R."/>
            <person name="Tritt A."/>
            <person name="Adam C."/>
            <person name="Daum C."/>
            <person name="Floudas D."/>
            <person name="Sun H."/>
            <person name="Yadav J.S."/>
            <person name="Pangilinan J."/>
            <person name="Larsson K.H."/>
            <person name="Matsuura K."/>
            <person name="Barry K."/>
            <person name="Labutti K."/>
            <person name="Kuo R."/>
            <person name="Ohm R.A."/>
            <person name="Bhattacharya S.S."/>
            <person name="Shirouzu T."/>
            <person name="Yoshinaga Y."/>
            <person name="Martin F.M."/>
            <person name="Grigoriev I.V."/>
            <person name="Hibbett D.S."/>
        </authorList>
    </citation>
    <scope>NUCLEOTIDE SEQUENCE [LARGE SCALE GENOMIC DNA]</scope>
    <source>
        <strain evidence="2 3">HHB12029</strain>
    </source>
</reference>
<dbReference type="AlphaFoldDB" id="A0A165Q3J3"/>
<feature type="region of interest" description="Disordered" evidence="1">
    <location>
        <begin position="1"/>
        <end position="21"/>
    </location>
</feature>
<protein>
    <submittedName>
        <fullName evidence="2">Uncharacterized protein</fullName>
    </submittedName>
</protein>